<dbReference type="InParanoid" id="A0A067MSQ9"/>
<dbReference type="HOGENOM" id="CLU_006344_4_3_1"/>
<proteinExistence type="predicted"/>
<organism evidence="1 2">
    <name type="scientific">Botryobasidium botryosum (strain FD-172 SS1)</name>
    <dbReference type="NCBI Taxonomy" id="930990"/>
    <lineage>
        <taxon>Eukaryota</taxon>
        <taxon>Fungi</taxon>
        <taxon>Dikarya</taxon>
        <taxon>Basidiomycota</taxon>
        <taxon>Agaricomycotina</taxon>
        <taxon>Agaricomycetes</taxon>
        <taxon>Cantharellales</taxon>
        <taxon>Botryobasidiaceae</taxon>
        <taxon>Botryobasidium</taxon>
    </lineage>
</organism>
<evidence type="ECO:0000313" key="1">
    <source>
        <dbReference type="EMBL" id="KDQ14857.1"/>
    </source>
</evidence>
<name>A0A067MSQ9_BOTB1</name>
<gene>
    <name evidence="1" type="ORF">BOTBODRAFT_109593</name>
</gene>
<sequence length="826" mass="93907">MAGAAVRGGVPSLSYEALDQRLKVESLGNAYAPFKSELDWRVAMWAKTEGPGSLAFTNLLSIPGVLDALGLLFKNSKELNRIIDTQLPGQPSFKREEIQIGKQFFEIFYRDVIECLRALWGNPEFCPILVFIPERQYADKNQTIRLFHDMNTGKWWWQTQEALEKERPGATIAPIIISSDKTQLTIFGNKTAYPIYLTIGNLPKDIRRKPSRLGQILLAYLPTTRLNHMSVKASRRHTLASLFHGCMRRILVPLKEAGAKGIEMATADGAVRHIHPIFACFVGDYPEQVLAACTVYGHRPKCSAPRNTLGDKQQDPLRHLRDILEVLSTVDRDQATYKRACKNVGIHAVYHPFWEDLPFANVYRSITPDVLHQLYQGVLKHLVSWLKSVFGKAEIDARCRAMPPNHNVRLFTKGISSLSRISGQEHRHISQILLGLIIDLPLPGGLDPAHLVASVRAILDFLHLARYPVHSTETLALLDDALKRFHQNKSIFIDLGIRSDFNFPKLHSLLYYVAAIKLFGMTNNYNTEATERLHIDYAKDTYRATNRRDEYPQMTAWLQRREKVLIILMHAKFIVWRLSGKLSTAPRATKPTLSPPPYHLKMAKSYVKTVHLDELADNHNVPEFHQAFSEFLVRYQNPSYTTPCPFTDVGESVALPFQRVAVYYKIKFETHDRFDQSVSICDAVHARPGNKKTPARFDTAGKPSFGLSGTRVAQVRAVFTLPAKASRLYFSTEPGECPMHLAYVEWFTPFQTPERHSGLYKISRSMNNRERVYSVIPVTQICRSIHLYPSFGPLVSPDWTSPNVLDNCNTFYVSPFADDNCFFRIT</sequence>
<accession>A0A067MSQ9</accession>
<dbReference type="EMBL" id="KL198035">
    <property type="protein sequence ID" value="KDQ14857.1"/>
    <property type="molecule type" value="Genomic_DNA"/>
</dbReference>
<dbReference type="OrthoDB" id="2418900at2759"/>
<dbReference type="Proteomes" id="UP000027195">
    <property type="component" value="Unassembled WGS sequence"/>
</dbReference>
<dbReference type="AlphaFoldDB" id="A0A067MSQ9"/>
<protein>
    <submittedName>
        <fullName evidence="1">Uncharacterized protein</fullName>
    </submittedName>
</protein>
<dbReference type="InterPro" id="IPR041078">
    <property type="entry name" value="Plavaka"/>
</dbReference>
<dbReference type="Pfam" id="PF18759">
    <property type="entry name" value="Plavaka"/>
    <property type="match status" value="1"/>
</dbReference>
<reference evidence="2" key="1">
    <citation type="journal article" date="2014" name="Proc. Natl. Acad. Sci. U.S.A.">
        <title>Extensive sampling of basidiomycete genomes demonstrates inadequacy of the white-rot/brown-rot paradigm for wood decay fungi.</title>
        <authorList>
            <person name="Riley R."/>
            <person name="Salamov A.A."/>
            <person name="Brown D.W."/>
            <person name="Nagy L.G."/>
            <person name="Floudas D."/>
            <person name="Held B.W."/>
            <person name="Levasseur A."/>
            <person name="Lombard V."/>
            <person name="Morin E."/>
            <person name="Otillar R."/>
            <person name="Lindquist E.A."/>
            <person name="Sun H."/>
            <person name="LaButti K.M."/>
            <person name="Schmutz J."/>
            <person name="Jabbour D."/>
            <person name="Luo H."/>
            <person name="Baker S.E."/>
            <person name="Pisabarro A.G."/>
            <person name="Walton J.D."/>
            <person name="Blanchette R.A."/>
            <person name="Henrissat B."/>
            <person name="Martin F."/>
            <person name="Cullen D."/>
            <person name="Hibbett D.S."/>
            <person name="Grigoriev I.V."/>
        </authorList>
    </citation>
    <scope>NUCLEOTIDE SEQUENCE [LARGE SCALE GENOMIC DNA]</scope>
    <source>
        <strain evidence="2">FD-172 SS1</strain>
    </source>
</reference>
<keyword evidence="2" id="KW-1185">Reference proteome</keyword>
<evidence type="ECO:0000313" key="2">
    <source>
        <dbReference type="Proteomes" id="UP000027195"/>
    </source>
</evidence>